<comment type="caution">
    <text evidence="1">The sequence shown here is derived from an EMBL/GenBank/DDBJ whole genome shotgun (WGS) entry which is preliminary data.</text>
</comment>
<gene>
    <name evidence="1" type="ORF">DSM106972_086200</name>
</gene>
<dbReference type="AlphaFoldDB" id="A0A3S1AA97"/>
<proteinExistence type="predicted"/>
<organism evidence="1 2">
    <name type="scientific">Dulcicalothrix desertica PCC 7102</name>
    <dbReference type="NCBI Taxonomy" id="232991"/>
    <lineage>
        <taxon>Bacteria</taxon>
        <taxon>Bacillati</taxon>
        <taxon>Cyanobacteriota</taxon>
        <taxon>Cyanophyceae</taxon>
        <taxon>Nostocales</taxon>
        <taxon>Calotrichaceae</taxon>
        <taxon>Dulcicalothrix</taxon>
    </lineage>
</organism>
<protein>
    <submittedName>
        <fullName evidence="1">Uncharacterized protein</fullName>
    </submittedName>
</protein>
<dbReference type="RefSeq" id="WP_222596613.1">
    <property type="nucleotide sequence ID" value="NZ_RSCL01000035.1"/>
</dbReference>
<sequence>MTLDKNTIQGLAAFTTITLSKTEFSERMINAEYYKVGTAPALIWKNQGMVVSSANIHKLNLYTVRIKILFSVHIMCSCDITNNN</sequence>
<accession>A0A3S1AA97</accession>
<reference evidence="1" key="2">
    <citation type="journal article" date="2019" name="Genome Biol. Evol.">
        <title>Day and night: Metabolic profiles and evolutionary relationships of six axenic non-marine cyanobacteria.</title>
        <authorList>
            <person name="Will S.E."/>
            <person name="Henke P."/>
            <person name="Boedeker C."/>
            <person name="Huang S."/>
            <person name="Brinkmann H."/>
            <person name="Rohde M."/>
            <person name="Jarek M."/>
            <person name="Friedl T."/>
            <person name="Seufert S."/>
            <person name="Schumacher M."/>
            <person name="Overmann J."/>
            <person name="Neumann-Schaal M."/>
            <person name="Petersen J."/>
        </authorList>
    </citation>
    <scope>NUCLEOTIDE SEQUENCE [LARGE SCALE GENOMIC DNA]</scope>
    <source>
        <strain evidence="1">PCC 7102</strain>
    </source>
</reference>
<reference evidence="1" key="1">
    <citation type="submission" date="2018-12" db="EMBL/GenBank/DDBJ databases">
        <authorList>
            <person name="Will S."/>
            <person name="Neumann-Schaal M."/>
            <person name="Henke P."/>
        </authorList>
    </citation>
    <scope>NUCLEOTIDE SEQUENCE</scope>
    <source>
        <strain evidence="1">PCC 7102</strain>
    </source>
</reference>
<dbReference type="EMBL" id="RSCL01000035">
    <property type="protein sequence ID" value="RUS96597.1"/>
    <property type="molecule type" value="Genomic_DNA"/>
</dbReference>
<keyword evidence="2" id="KW-1185">Reference proteome</keyword>
<evidence type="ECO:0000313" key="1">
    <source>
        <dbReference type="EMBL" id="RUS96597.1"/>
    </source>
</evidence>
<evidence type="ECO:0000313" key="2">
    <source>
        <dbReference type="Proteomes" id="UP000271624"/>
    </source>
</evidence>
<dbReference type="Proteomes" id="UP000271624">
    <property type="component" value="Unassembled WGS sequence"/>
</dbReference>
<name>A0A3S1AA97_9CYAN</name>